<feature type="signal peptide" evidence="1">
    <location>
        <begin position="1"/>
        <end position="19"/>
    </location>
</feature>
<dbReference type="InterPro" id="IPR024079">
    <property type="entry name" value="MetalloPept_cat_dom_sf"/>
</dbReference>
<evidence type="ECO:0000313" key="2">
    <source>
        <dbReference type="EMBL" id="TPN81253.1"/>
    </source>
</evidence>
<accession>A0A504J0N3</accession>
<proteinExistence type="predicted"/>
<dbReference type="Proteomes" id="UP000315540">
    <property type="component" value="Unassembled WGS sequence"/>
</dbReference>
<keyword evidence="1" id="KW-0732">Signal</keyword>
<name>A0A504J0N3_9FLAO</name>
<sequence length="284" mass="30671">MKKIKVLALCAIVASFAMSCSDDRDEPLNESQTDILSGPVSKEHKTAIENLGLGSNEVKYVTNEYPDGTSKSGVLTADDIFVTLDALAQTELASDADGKQYRTRALVSQNRTINVVGYTGGRFALTSRMRTGLQRAVDNYNAINISLRFNLRFAATTNADMVVYNAGSSDAGGQAEFPSGGRPGKFIQIFGGMDRFNSDVNEHVAAHEMGHALGFRHTDYARRRCDNINEGQSSFGAIAIPGTPSGNQWGGSNIDSNSIMISCFDSGEDGEFSNFDIVALEFLY</sequence>
<gene>
    <name evidence="2" type="ORF">FHK87_25040</name>
</gene>
<dbReference type="RefSeq" id="WP_140597627.1">
    <property type="nucleotide sequence ID" value="NZ_VFWZ01000011.1"/>
</dbReference>
<dbReference type="Gene3D" id="3.40.390.10">
    <property type="entry name" value="Collagenase (Catalytic Domain)"/>
    <property type="match status" value="1"/>
</dbReference>
<organism evidence="2 3">
    <name type="scientific">Aquimarina algicola</name>
    <dbReference type="NCBI Taxonomy" id="2589995"/>
    <lineage>
        <taxon>Bacteria</taxon>
        <taxon>Pseudomonadati</taxon>
        <taxon>Bacteroidota</taxon>
        <taxon>Flavobacteriia</taxon>
        <taxon>Flavobacteriales</taxon>
        <taxon>Flavobacteriaceae</taxon>
        <taxon>Aquimarina</taxon>
    </lineage>
</organism>
<reference evidence="2 3" key="1">
    <citation type="submission" date="2019-06" db="EMBL/GenBank/DDBJ databases">
        <authorList>
            <person name="Meng X."/>
        </authorList>
    </citation>
    <scope>NUCLEOTIDE SEQUENCE [LARGE SCALE GENOMIC DNA]</scope>
    <source>
        <strain evidence="2 3">M625</strain>
    </source>
</reference>
<feature type="chain" id="PRO_5021203378" evidence="1">
    <location>
        <begin position="20"/>
        <end position="284"/>
    </location>
</feature>
<dbReference type="OrthoDB" id="785995at2"/>
<dbReference type="SUPFAM" id="SSF55486">
    <property type="entry name" value="Metalloproteases ('zincins'), catalytic domain"/>
    <property type="match status" value="1"/>
</dbReference>
<protein>
    <submittedName>
        <fullName evidence="2">Peptidase</fullName>
    </submittedName>
</protein>
<evidence type="ECO:0000256" key="1">
    <source>
        <dbReference type="SAM" id="SignalP"/>
    </source>
</evidence>
<dbReference type="Pfam" id="PF12388">
    <property type="entry name" value="Peptidase_M57"/>
    <property type="match status" value="1"/>
</dbReference>
<evidence type="ECO:0000313" key="3">
    <source>
        <dbReference type="Proteomes" id="UP000315540"/>
    </source>
</evidence>
<comment type="caution">
    <text evidence="2">The sequence shown here is derived from an EMBL/GenBank/DDBJ whole genome shotgun (WGS) entry which is preliminary data.</text>
</comment>
<dbReference type="PROSITE" id="PS51257">
    <property type="entry name" value="PROKAR_LIPOPROTEIN"/>
    <property type="match status" value="1"/>
</dbReference>
<dbReference type="EMBL" id="VFWZ01000011">
    <property type="protein sequence ID" value="TPN81253.1"/>
    <property type="molecule type" value="Genomic_DNA"/>
</dbReference>
<dbReference type="AlphaFoldDB" id="A0A504J0N3"/>
<dbReference type="GO" id="GO:0008237">
    <property type="term" value="F:metallopeptidase activity"/>
    <property type="evidence" value="ECO:0007669"/>
    <property type="project" value="InterPro"/>
</dbReference>
<dbReference type="InterPro" id="IPR024653">
    <property type="entry name" value="Peptidase_M10/M27/M57"/>
</dbReference>
<keyword evidence="3" id="KW-1185">Reference proteome</keyword>